<dbReference type="Pfam" id="PF01614">
    <property type="entry name" value="IclR_C"/>
    <property type="match status" value="1"/>
</dbReference>
<keyword evidence="3" id="KW-0804">Transcription</keyword>
<dbReference type="Gene3D" id="3.30.450.40">
    <property type="match status" value="1"/>
</dbReference>
<proteinExistence type="predicted"/>
<dbReference type="PANTHER" id="PTHR30136:SF35">
    <property type="entry name" value="HTH-TYPE TRANSCRIPTIONAL REGULATOR RV1719"/>
    <property type="match status" value="1"/>
</dbReference>
<dbReference type="InterPro" id="IPR005471">
    <property type="entry name" value="Tscrpt_reg_IclR_N"/>
</dbReference>
<accession>A0A6J6IW23</accession>
<dbReference type="SMART" id="SM00346">
    <property type="entry name" value="HTH_ICLR"/>
    <property type="match status" value="1"/>
</dbReference>
<dbReference type="PANTHER" id="PTHR30136">
    <property type="entry name" value="HELIX-TURN-HELIX TRANSCRIPTIONAL REGULATOR, ICLR FAMILY"/>
    <property type="match status" value="1"/>
</dbReference>
<organism evidence="6">
    <name type="scientific">freshwater metagenome</name>
    <dbReference type="NCBI Taxonomy" id="449393"/>
    <lineage>
        <taxon>unclassified sequences</taxon>
        <taxon>metagenomes</taxon>
        <taxon>ecological metagenomes</taxon>
    </lineage>
</organism>
<dbReference type="InterPro" id="IPR050707">
    <property type="entry name" value="HTH_MetabolicPath_Reg"/>
</dbReference>
<dbReference type="Pfam" id="PF09339">
    <property type="entry name" value="HTH_IclR"/>
    <property type="match status" value="1"/>
</dbReference>
<protein>
    <submittedName>
        <fullName evidence="6">Unannotated protein</fullName>
    </submittedName>
</protein>
<dbReference type="PROSITE" id="PS51078">
    <property type="entry name" value="ICLR_ED"/>
    <property type="match status" value="1"/>
</dbReference>
<dbReference type="InterPro" id="IPR029016">
    <property type="entry name" value="GAF-like_dom_sf"/>
</dbReference>
<keyword evidence="1" id="KW-0805">Transcription regulation</keyword>
<sequence length="256" mass="27076">MTNVPAASRALLILRTLAKAGAPMPAAAIATRVGIPRSSTYHLLTAMQESGFVMHFPEDERWGLGVGAFELGSAYLRHDPLERQARPLLTKLVRETETKLPAVAQLGILQGSELLYLAREVPHRPVTLVTEVGVRLPAHLTASGRAILAGLDAAQVRATFANNKSFIDRTGLGPTNLRELTALLRDEAAAGFSSEDGFITQGYSSIAVAAKNHLGLSVAAIALTFRSEDADSGLRAELAVALKAAGAELSKRLGGH</sequence>
<dbReference type="InterPro" id="IPR036388">
    <property type="entry name" value="WH-like_DNA-bd_sf"/>
</dbReference>
<dbReference type="GO" id="GO:0003677">
    <property type="term" value="F:DNA binding"/>
    <property type="evidence" value="ECO:0007669"/>
    <property type="project" value="UniProtKB-KW"/>
</dbReference>
<dbReference type="SUPFAM" id="SSF55781">
    <property type="entry name" value="GAF domain-like"/>
    <property type="match status" value="1"/>
</dbReference>
<name>A0A6J6IW23_9ZZZZ</name>
<dbReference type="EMBL" id="CAEZVN010000021">
    <property type="protein sequence ID" value="CAB4628604.1"/>
    <property type="molecule type" value="Genomic_DNA"/>
</dbReference>
<dbReference type="InterPro" id="IPR014757">
    <property type="entry name" value="Tscrpt_reg_IclR_C"/>
</dbReference>
<evidence type="ECO:0000256" key="1">
    <source>
        <dbReference type="ARBA" id="ARBA00023015"/>
    </source>
</evidence>
<reference evidence="6" key="1">
    <citation type="submission" date="2020-05" db="EMBL/GenBank/DDBJ databases">
        <authorList>
            <person name="Chiriac C."/>
            <person name="Salcher M."/>
            <person name="Ghai R."/>
            <person name="Kavagutti S V."/>
        </authorList>
    </citation>
    <scope>NUCLEOTIDE SEQUENCE</scope>
</reference>
<evidence type="ECO:0000259" key="4">
    <source>
        <dbReference type="PROSITE" id="PS51077"/>
    </source>
</evidence>
<dbReference type="InterPro" id="IPR036390">
    <property type="entry name" value="WH_DNA-bd_sf"/>
</dbReference>
<evidence type="ECO:0000256" key="3">
    <source>
        <dbReference type="ARBA" id="ARBA00023163"/>
    </source>
</evidence>
<keyword evidence="2" id="KW-0238">DNA-binding</keyword>
<evidence type="ECO:0000313" key="6">
    <source>
        <dbReference type="EMBL" id="CAB4628604.1"/>
    </source>
</evidence>
<dbReference type="SUPFAM" id="SSF46785">
    <property type="entry name" value="Winged helix' DNA-binding domain"/>
    <property type="match status" value="1"/>
</dbReference>
<dbReference type="PROSITE" id="PS51077">
    <property type="entry name" value="HTH_ICLR"/>
    <property type="match status" value="1"/>
</dbReference>
<gene>
    <name evidence="6" type="ORF">UFOPK2001_00368</name>
</gene>
<evidence type="ECO:0000256" key="2">
    <source>
        <dbReference type="ARBA" id="ARBA00023125"/>
    </source>
</evidence>
<feature type="domain" description="HTH iclR-type" evidence="4">
    <location>
        <begin position="4"/>
        <end position="66"/>
    </location>
</feature>
<dbReference type="GO" id="GO:0003700">
    <property type="term" value="F:DNA-binding transcription factor activity"/>
    <property type="evidence" value="ECO:0007669"/>
    <property type="project" value="TreeGrafter"/>
</dbReference>
<dbReference type="AlphaFoldDB" id="A0A6J6IW23"/>
<dbReference type="GO" id="GO:0045892">
    <property type="term" value="P:negative regulation of DNA-templated transcription"/>
    <property type="evidence" value="ECO:0007669"/>
    <property type="project" value="TreeGrafter"/>
</dbReference>
<feature type="domain" description="IclR-ED" evidence="5">
    <location>
        <begin position="67"/>
        <end position="255"/>
    </location>
</feature>
<evidence type="ECO:0000259" key="5">
    <source>
        <dbReference type="PROSITE" id="PS51078"/>
    </source>
</evidence>
<dbReference type="Gene3D" id="1.10.10.10">
    <property type="entry name" value="Winged helix-like DNA-binding domain superfamily/Winged helix DNA-binding domain"/>
    <property type="match status" value="1"/>
</dbReference>